<comment type="similarity">
    <text evidence="2">Belongs to the DNA polymerase alpha subunit B family.</text>
</comment>
<evidence type="ECO:0000313" key="8">
    <source>
        <dbReference type="EMBL" id="KHN69693.1"/>
    </source>
</evidence>
<reference evidence="8 9" key="1">
    <citation type="journal article" date="2014" name="MBio">
        <title>The Ordospora colligata genome; evolution of extreme reduction in microsporidia and host-to-parasite horizontal gene transfer.</title>
        <authorList>
            <person name="Pombert J.-F."/>
            <person name="Haag K.L."/>
            <person name="Beidas S."/>
            <person name="Ebert D."/>
            <person name="Keeling P.J."/>
        </authorList>
    </citation>
    <scope>NUCLEOTIDE SEQUENCE [LARGE SCALE GENOMIC DNA]</scope>
    <source>
        <strain evidence="8 9">OC4</strain>
    </source>
</reference>
<dbReference type="Gene3D" id="3.60.21.60">
    <property type="match status" value="1"/>
</dbReference>
<dbReference type="PANTHER" id="PTHR23061">
    <property type="entry name" value="DNA POLYMERASE 2 ALPHA 70 KDA SUBUNIT"/>
    <property type="match status" value="1"/>
</dbReference>
<keyword evidence="9" id="KW-1185">Reference proteome</keyword>
<dbReference type="InterPro" id="IPR016722">
    <property type="entry name" value="DNA_pol_alpha_bsu"/>
</dbReference>
<dbReference type="GO" id="GO:0005658">
    <property type="term" value="C:alpha DNA polymerase:primase complex"/>
    <property type="evidence" value="ECO:0007669"/>
    <property type="project" value="TreeGrafter"/>
</dbReference>
<feature type="domain" description="DNA polymerase alpha subunit B OB" evidence="7">
    <location>
        <begin position="45"/>
        <end position="142"/>
    </location>
</feature>
<dbReference type="Pfam" id="PF04042">
    <property type="entry name" value="DNA_pol_E_B"/>
    <property type="match status" value="1"/>
</dbReference>
<evidence type="ECO:0000259" key="6">
    <source>
        <dbReference type="Pfam" id="PF04042"/>
    </source>
</evidence>
<dbReference type="EMBL" id="JOKQ01000005">
    <property type="protein sequence ID" value="KHN69693.1"/>
    <property type="molecule type" value="Genomic_DNA"/>
</dbReference>
<dbReference type="GO" id="GO:0006270">
    <property type="term" value="P:DNA replication initiation"/>
    <property type="evidence" value="ECO:0007669"/>
    <property type="project" value="TreeGrafter"/>
</dbReference>
<keyword evidence="5" id="KW-0539">Nucleus</keyword>
<sequence>MDFDQQVLRTLCVRPAPKTEIRTFREAKVSNFYIKKNEKYDYVKHRLECMRPYFLELLQIKRFESVNHISESSFYTYGTIVNPTGLKLDSSNICIASNVDESNDVVVRLNMEHLHRYSVFPGQVVAVKGKNVGGDEIIVERLDCIPVVDVNTTEASSSDNTFNNLRIVAFQGPYCCELGGCEVDVFEKVLAMEADILVLIGPFVKPINELDGKSPYGVLNDVFMPKVRRWLGKHLWRKVILVPSIGDPTCLSVYPQEAIDFEEERVYCVSNPCEIFVNECLIAISSLDMPLEICSEEYFYNSGKADVADVCGELLFKGDRMDRLAHHLVFQRSFVPVFPSRSAVSYSSPEGLMMGMAPDIYIVVSRLKGFCRRAGPSLVVNLGFVARGGSACVIKPGTNREADAEFIDLCNEETDGMDDK</sequence>
<evidence type="ECO:0000256" key="5">
    <source>
        <dbReference type="ARBA" id="ARBA00023242"/>
    </source>
</evidence>
<evidence type="ECO:0000256" key="1">
    <source>
        <dbReference type="ARBA" id="ARBA00004123"/>
    </source>
</evidence>
<dbReference type="OrthoDB" id="336885at2759"/>
<gene>
    <name evidence="8" type="ORF">M896_051010</name>
</gene>
<comment type="caution">
    <text evidence="8">The sequence shown here is derived from an EMBL/GenBank/DDBJ whole genome shotgun (WGS) entry which is preliminary data.</text>
</comment>
<dbReference type="PANTHER" id="PTHR23061:SF12">
    <property type="entry name" value="DNA POLYMERASE ALPHA SUBUNIT B"/>
    <property type="match status" value="1"/>
</dbReference>
<dbReference type="HOGENOM" id="CLU_014923_3_2_1"/>
<evidence type="ECO:0000256" key="2">
    <source>
        <dbReference type="ARBA" id="ARBA00007299"/>
    </source>
</evidence>
<dbReference type="InParanoid" id="A0A0B2UK25"/>
<feature type="domain" description="DNA polymerase alpha/delta/epsilon subunit B" evidence="6">
    <location>
        <begin position="184"/>
        <end position="371"/>
    </location>
</feature>
<accession>A0A0B2UK25</accession>
<evidence type="ECO:0000256" key="3">
    <source>
        <dbReference type="ARBA" id="ARBA00018596"/>
    </source>
</evidence>
<dbReference type="InterPro" id="IPR007185">
    <property type="entry name" value="DNA_pol_a/d/e_bsu"/>
</dbReference>
<dbReference type="STRING" id="1354746.A0A0B2UK25"/>
<dbReference type="Proteomes" id="UP000031056">
    <property type="component" value="Unassembled WGS sequence"/>
</dbReference>
<dbReference type="VEuPathDB" id="MicrosporidiaDB:M896_051010"/>
<protein>
    <recommendedName>
        <fullName evidence="3">DNA polymerase alpha subunit B</fullName>
    </recommendedName>
</protein>
<comment type="subcellular location">
    <subcellularLocation>
        <location evidence="1">Nucleus</location>
    </subcellularLocation>
</comment>
<proteinExistence type="inferred from homology"/>
<dbReference type="InterPro" id="IPR054300">
    <property type="entry name" value="OB_DPOA2"/>
</dbReference>
<dbReference type="AlphaFoldDB" id="A0A0B2UK25"/>
<evidence type="ECO:0000259" key="7">
    <source>
        <dbReference type="Pfam" id="PF22062"/>
    </source>
</evidence>
<evidence type="ECO:0000256" key="4">
    <source>
        <dbReference type="ARBA" id="ARBA00022705"/>
    </source>
</evidence>
<keyword evidence="4" id="KW-0235">DNA replication</keyword>
<dbReference type="RefSeq" id="XP_014563735.1">
    <property type="nucleotide sequence ID" value="XM_014708249.1"/>
</dbReference>
<name>A0A0B2UK25_9MICR</name>
<dbReference type="GO" id="GO:0003677">
    <property type="term" value="F:DNA binding"/>
    <property type="evidence" value="ECO:0007669"/>
    <property type="project" value="InterPro"/>
</dbReference>
<organism evidence="8 9">
    <name type="scientific">Ordospora colligata OC4</name>
    <dbReference type="NCBI Taxonomy" id="1354746"/>
    <lineage>
        <taxon>Eukaryota</taxon>
        <taxon>Fungi</taxon>
        <taxon>Fungi incertae sedis</taxon>
        <taxon>Microsporidia</taxon>
        <taxon>Ordosporidae</taxon>
        <taxon>Ordospora</taxon>
    </lineage>
</organism>
<evidence type="ECO:0000313" key="9">
    <source>
        <dbReference type="Proteomes" id="UP000031056"/>
    </source>
</evidence>
<dbReference type="Pfam" id="PF22062">
    <property type="entry name" value="OB_DPOA2"/>
    <property type="match status" value="1"/>
</dbReference>
<dbReference type="FunCoup" id="A0A0B2UK25">
    <property type="interactions" value="74"/>
</dbReference>
<dbReference type="GeneID" id="26261754"/>